<comment type="caution">
    <text evidence="1">The sequence shown here is derived from an EMBL/GenBank/DDBJ whole genome shotgun (WGS) entry which is preliminary data.</text>
</comment>
<protein>
    <submittedName>
        <fullName evidence="1">Uncharacterized protein</fullName>
    </submittedName>
</protein>
<name>A0A9D1Q1L6_9FIRM</name>
<organism evidence="1 2">
    <name type="scientific">Candidatus Protoclostridium stercorigallinarum</name>
    <dbReference type="NCBI Taxonomy" id="2838741"/>
    <lineage>
        <taxon>Bacteria</taxon>
        <taxon>Bacillati</taxon>
        <taxon>Bacillota</taxon>
        <taxon>Clostridia</taxon>
        <taxon>Candidatus Protoclostridium</taxon>
    </lineage>
</organism>
<dbReference type="EMBL" id="DXHS01000076">
    <property type="protein sequence ID" value="HIW02639.1"/>
    <property type="molecule type" value="Genomic_DNA"/>
</dbReference>
<dbReference type="Proteomes" id="UP000823990">
    <property type="component" value="Unassembled WGS sequence"/>
</dbReference>
<evidence type="ECO:0000313" key="1">
    <source>
        <dbReference type="EMBL" id="HIW02639.1"/>
    </source>
</evidence>
<accession>A0A9D1Q1L6</accession>
<proteinExistence type="predicted"/>
<gene>
    <name evidence="1" type="ORF">H9892_04800</name>
</gene>
<evidence type="ECO:0000313" key="2">
    <source>
        <dbReference type="Proteomes" id="UP000823990"/>
    </source>
</evidence>
<reference evidence="1" key="1">
    <citation type="journal article" date="2021" name="PeerJ">
        <title>Extensive microbial diversity within the chicken gut microbiome revealed by metagenomics and culture.</title>
        <authorList>
            <person name="Gilroy R."/>
            <person name="Ravi A."/>
            <person name="Getino M."/>
            <person name="Pursley I."/>
            <person name="Horton D.L."/>
            <person name="Alikhan N.F."/>
            <person name="Baker D."/>
            <person name="Gharbi K."/>
            <person name="Hall N."/>
            <person name="Watson M."/>
            <person name="Adriaenssens E.M."/>
            <person name="Foster-Nyarko E."/>
            <person name="Jarju S."/>
            <person name="Secka A."/>
            <person name="Antonio M."/>
            <person name="Oren A."/>
            <person name="Chaudhuri R.R."/>
            <person name="La Ragione R."/>
            <person name="Hildebrand F."/>
            <person name="Pallen M.J."/>
        </authorList>
    </citation>
    <scope>NUCLEOTIDE SEQUENCE</scope>
    <source>
        <strain evidence="1">12435</strain>
    </source>
</reference>
<dbReference type="AlphaFoldDB" id="A0A9D1Q1L6"/>
<reference evidence="1" key="2">
    <citation type="submission" date="2021-04" db="EMBL/GenBank/DDBJ databases">
        <authorList>
            <person name="Gilroy R."/>
        </authorList>
    </citation>
    <scope>NUCLEOTIDE SEQUENCE</scope>
    <source>
        <strain evidence="1">12435</strain>
    </source>
</reference>
<sequence length="88" mass="9974">MIKVENDTKVKRFELANEHGRMITRARYCDDGTIEITNAPFLYEGRSETIVLGRGETAAVIDLVLGLKDFGFSVAQKRQRKRSAADER</sequence>